<comment type="similarity">
    <text evidence="1">Belongs to the UPF0235 family.</text>
</comment>
<evidence type="ECO:0000313" key="3">
    <source>
        <dbReference type="Proteomes" id="UP000176222"/>
    </source>
</evidence>
<name>A0A1G2QGE9_9BACT</name>
<evidence type="ECO:0000256" key="1">
    <source>
        <dbReference type="ARBA" id="ARBA00010364"/>
    </source>
</evidence>
<organism evidence="2 3">
    <name type="scientific">Candidatus Vogelbacteria bacterium RIFOXYB1_FULL_42_16</name>
    <dbReference type="NCBI Taxonomy" id="1802436"/>
    <lineage>
        <taxon>Bacteria</taxon>
        <taxon>Candidatus Vogeliibacteriota</taxon>
    </lineage>
</organism>
<proteinExistence type="inferred from homology"/>
<dbReference type="InterPro" id="IPR036591">
    <property type="entry name" value="YggU-like_sf"/>
</dbReference>
<accession>A0A1G2QGE9</accession>
<comment type="caution">
    <text evidence="2">The sequence shown here is derived from an EMBL/GenBank/DDBJ whole genome shotgun (WGS) entry which is preliminary data.</text>
</comment>
<sequence>MVYLKIRAVPEAKEDKIEKISTDTWRVWVQAPAERNLANQGIIKLVAHELGLKDGQIRIVSGHHSPSKIFSLPDNLVL</sequence>
<dbReference type="STRING" id="1802436.A2370_00730"/>
<dbReference type="SUPFAM" id="SSF69786">
    <property type="entry name" value="YggU-like"/>
    <property type="match status" value="1"/>
</dbReference>
<dbReference type="NCBIfam" id="TIGR00251">
    <property type="entry name" value="DUF167 family protein"/>
    <property type="match status" value="1"/>
</dbReference>
<dbReference type="AlphaFoldDB" id="A0A1G2QGE9"/>
<dbReference type="Proteomes" id="UP000176222">
    <property type="component" value="Unassembled WGS sequence"/>
</dbReference>
<reference evidence="2 3" key="1">
    <citation type="journal article" date="2016" name="Nat. Commun.">
        <title>Thousands of microbial genomes shed light on interconnected biogeochemical processes in an aquifer system.</title>
        <authorList>
            <person name="Anantharaman K."/>
            <person name="Brown C.T."/>
            <person name="Hug L.A."/>
            <person name="Sharon I."/>
            <person name="Castelle C.J."/>
            <person name="Probst A.J."/>
            <person name="Thomas B.C."/>
            <person name="Singh A."/>
            <person name="Wilkins M.J."/>
            <person name="Karaoz U."/>
            <person name="Brodie E.L."/>
            <person name="Williams K.H."/>
            <person name="Hubbard S.S."/>
            <person name="Banfield J.F."/>
        </authorList>
    </citation>
    <scope>NUCLEOTIDE SEQUENCE [LARGE SCALE GENOMIC DNA]</scope>
</reference>
<dbReference type="Pfam" id="PF02594">
    <property type="entry name" value="DUF167"/>
    <property type="match status" value="1"/>
</dbReference>
<protein>
    <submittedName>
        <fullName evidence="2">Uncharacterized protein</fullName>
    </submittedName>
</protein>
<gene>
    <name evidence="2" type="ORF">A2370_00730</name>
</gene>
<dbReference type="SMART" id="SM01152">
    <property type="entry name" value="DUF167"/>
    <property type="match status" value="1"/>
</dbReference>
<dbReference type="InterPro" id="IPR003746">
    <property type="entry name" value="DUF167"/>
</dbReference>
<dbReference type="EMBL" id="MHTH01000006">
    <property type="protein sequence ID" value="OHA59031.1"/>
    <property type="molecule type" value="Genomic_DNA"/>
</dbReference>
<evidence type="ECO:0000313" key="2">
    <source>
        <dbReference type="EMBL" id="OHA59031.1"/>
    </source>
</evidence>
<dbReference type="Gene3D" id="3.30.1200.10">
    <property type="entry name" value="YggU-like"/>
    <property type="match status" value="1"/>
</dbReference>